<dbReference type="EMBL" id="BORR01000006">
    <property type="protein sequence ID" value="GIO37148.1"/>
    <property type="molecule type" value="Genomic_DNA"/>
</dbReference>
<evidence type="ECO:0000313" key="1">
    <source>
        <dbReference type="EMBL" id="GIO37148.1"/>
    </source>
</evidence>
<comment type="caution">
    <text evidence="1">The sequence shown here is derived from an EMBL/GenBank/DDBJ whole genome shotgun (WGS) entry which is preliminary data.</text>
</comment>
<sequence length="71" mass="8156">MLTKQKIKICSGIFAMIFIAGWRAHLSFPENPVDSTPRTEFGQIGAFSTELANEVMFSPREYLRIVRYQTD</sequence>
<organism evidence="1 2">
    <name type="scientific">Paenibacillus antibioticophila</name>
    <dbReference type="NCBI Taxonomy" id="1274374"/>
    <lineage>
        <taxon>Bacteria</taxon>
        <taxon>Bacillati</taxon>
        <taxon>Bacillota</taxon>
        <taxon>Bacilli</taxon>
        <taxon>Bacillales</taxon>
        <taxon>Paenibacillaceae</taxon>
        <taxon>Paenibacillus</taxon>
    </lineage>
</organism>
<keyword evidence="2" id="KW-1185">Reference proteome</keyword>
<protein>
    <submittedName>
        <fullName evidence="1">Uncharacterized protein</fullName>
    </submittedName>
</protein>
<dbReference type="RefSeq" id="WP_212939448.1">
    <property type="nucleotide sequence ID" value="NZ_BORR01000006.1"/>
</dbReference>
<reference evidence="1 2" key="1">
    <citation type="submission" date="2021-03" db="EMBL/GenBank/DDBJ databases">
        <title>Antimicrobial resistance genes in bacteria isolated from Japanese honey, and their potential for conferring macrolide and lincosamide resistance in the American foulbrood pathogen Paenibacillus larvae.</title>
        <authorList>
            <person name="Okamoto M."/>
            <person name="Kumagai M."/>
            <person name="Kanamori H."/>
            <person name="Takamatsu D."/>
        </authorList>
    </citation>
    <scope>NUCLEOTIDE SEQUENCE [LARGE SCALE GENOMIC DNA]</scope>
    <source>
        <strain evidence="1 2">J41TS12</strain>
    </source>
</reference>
<proteinExistence type="predicted"/>
<dbReference type="AlphaFoldDB" id="A0A919XT82"/>
<name>A0A919XT82_9BACL</name>
<dbReference type="Proteomes" id="UP000681162">
    <property type="component" value="Unassembled WGS sequence"/>
</dbReference>
<evidence type="ECO:0000313" key="2">
    <source>
        <dbReference type="Proteomes" id="UP000681162"/>
    </source>
</evidence>
<gene>
    <name evidence="1" type="ORF">J41TS12_20090</name>
</gene>
<accession>A0A919XT82</accession>